<reference evidence="2 3" key="1">
    <citation type="submission" date="2018-01" db="EMBL/GenBank/DDBJ databases">
        <title>Harnessing the power of phylogenomics to disentangle the directionality and signatures of interkingdom host jumping in the parasitic fungal genus Tolypocladium.</title>
        <authorList>
            <person name="Quandt C.A."/>
            <person name="Patterson W."/>
            <person name="Spatafora J.W."/>
        </authorList>
    </citation>
    <scope>NUCLEOTIDE SEQUENCE [LARGE SCALE GENOMIC DNA]</scope>
    <source>
        <strain evidence="2 3">NRBC 100945</strain>
    </source>
</reference>
<dbReference type="OrthoDB" id="1470350at2759"/>
<dbReference type="GO" id="GO:0004497">
    <property type="term" value="F:monooxygenase activity"/>
    <property type="evidence" value="ECO:0007669"/>
    <property type="project" value="InterPro"/>
</dbReference>
<dbReference type="AlphaFoldDB" id="A0A2S4L6G6"/>
<feature type="non-terminal residue" evidence="2">
    <location>
        <position position="357"/>
    </location>
</feature>
<proteinExistence type="predicted"/>
<dbReference type="Pfam" id="PF00067">
    <property type="entry name" value="p450"/>
    <property type="match status" value="1"/>
</dbReference>
<dbReference type="GO" id="GO:0016705">
    <property type="term" value="F:oxidoreductase activity, acting on paired donors, with incorporation or reduction of molecular oxygen"/>
    <property type="evidence" value="ECO:0007669"/>
    <property type="project" value="InterPro"/>
</dbReference>
<dbReference type="SUPFAM" id="SSF48264">
    <property type="entry name" value="Cytochrome P450"/>
    <property type="match status" value="1"/>
</dbReference>
<evidence type="ECO:0000256" key="1">
    <source>
        <dbReference type="SAM" id="Phobius"/>
    </source>
</evidence>
<sequence>MQTVPLVVGVTVAYGVYCYVSSLLHNIAEAKRSGFNYVVVPVDPLAIPWQLTHRLWMRIIMRFPESWWEEWLEYGPSQAQQNDPKRKVDTADIRARPSLVIPDMPYRTGFERFRRHGEAFLVVSPRTVILHVANAEVIRHVATHREQFPKWTASYDILRQFGENVLTSEGQVWRTHRKVTSASFNERNAALVFREAILQTQGMIRTWTGPTGVRREPLRTVERDTMRLALNIIGYVGFGLRMLWPGQTLPAGSDPRLVKYASLEAPAGHKMSFVDTMSSVMDNILLLLLTPKWLLRALPLERARASADAYEDYVKYMDELMEDRMEEARRGERAGEGMDLMGQLVRTAYEAQAQAQA</sequence>
<dbReference type="Gene3D" id="1.10.630.10">
    <property type="entry name" value="Cytochrome P450"/>
    <property type="match status" value="1"/>
</dbReference>
<feature type="transmembrane region" description="Helical" evidence="1">
    <location>
        <begin position="6"/>
        <end position="24"/>
    </location>
</feature>
<name>A0A2S4L6G6_9HYPO</name>
<evidence type="ECO:0000313" key="2">
    <source>
        <dbReference type="EMBL" id="POR38008.1"/>
    </source>
</evidence>
<dbReference type="STRING" id="94208.A0A2S4L6G6"/>
<dbReference type="Proteomes" id="UP000237481">
    <property type="component" value="Unassembled WGS sequence"/>
</dbReference>
<evidence type="ECO:0000313" key="3">
    <source>
        <dbReference type="Proteomes" id="UP000237481"/>
    </source>
</evidence>
<comment type="caution">
    <text evidence="2">The sequence shown here is derived from an EMBL/GenBank/DDBJ whole genome shotgun (WGS) entry which is preliminary data.</text>
</comment>
<keyword evidence="3" id="KW-1185">Reference proteome</keyword>
<dbReference type="InterPro" id="IPR001128">
    <property type="entry name" value="Cyt_P450"/>
</dbReference>
<gene>
    <name evidence="2" type="ORF">TPAR_01793</name>
</gene>
<protein>
    <submittedName>
        <fullName evidence="2">Cytochrome P450</fullName>
    </submittedName>
</protein>
<dbReference type="InterPro" id="IPR036396">
    <property type="entry name" value="Cyt_P450_sf"/>
</dbReference>
<keyword evidence="1" id="KW-0812">Transmembrane</keyword>
<keyword evidence="1" id="KW-0472">Membrane</keyword>
<dbReference type="GO" id="GO:0005506">
    <property type="term" value="F:iron ion binding"/>
    <property type="evidence" value="ECO:0007669"/>
    <property type="project" value="InterPro"/>
</dbReference>
<dbReference type="EMBL" id="PKSG01000181">
    <property type="protein sequence ID" value="POR38008.1"/>
    <property type="molecule type" value="Genomic_DNA"/>
</dbReference>
<dbReference type="GO" id="GO:0020037">
    <property type="term" value="F:heme binding"/>
    <property type="evidence" value="ECO:0007669"/>
    <property type="project" value="InterPro"/>
</dbReference>
<organism evidence="2 3">
    <name type="scientific">Tolypocladium paradoxum</name>
    <dbReference type="NCBI Taxonomy" id="94208"/>
    <lineage>
        <taxon>Eukaryota</taxon>
        <taxon>Fungi</taxon>
        <taxon>Dikarya</taxon>
        <taxon>Ascomycota</taxon>
        <taxon>Pezizomycotina</taxon>
        <taxon>Sordariomycetes</taxon>
        <taxon>Hypocreomycetidae</taxon>
        <taxon>Hypocreales</taxon>
        <taxon>Ophiocordycipitaceae</taxon>
        <taxon>Tolypocladium</taxon>
    </lineage>
</organism>
<accession>A0A2S4L6G6</accession>
<keyword evidence="1" id="KW-1133">Transmembrane helix</keyword>